<keyword evidence="1" id="KW-1133">Transmembrane helix</keyword>
<evidence type="ECO:0000256" key="1">
    <source>
        <dbReference type="SAM" id="Phobius"/>
    </source>
</evidence>
<comment type="caution">
    <text evidence="2">The sequence shown here is derived from an EMBL/GenBank/DDBJ whole genome shotgun (WGS) entry which is preliminary data.</text>
</comment>
<accession>X1AH61</accession>
<gene>
    <name evidence="2" type="ORF">S01H4_09837</name>
</gene>
<dbReference type="EMBL" id="BART01003641">
    <property type="protein sequence ID" value="GAG59391.1"/>
    <property type="molecule type" value="Genomic_DNA"/>
</dbReference>
<organism evidence="2">
    <name type="scientific">marine sediment metagenome</name>
    <dbReference type="NCBI Taxonomy" id="412755"/>
    <lineage>
        <taxon>unclassified sequences</taxon>
        <taxon>metagenomes</taxon>
        <taxon>ecological metagenomes</taxon>
    </lineage>
</organism>
<keyword evidence="1" id="KW-0812">Transmembrane</keyword>
<name>X1AH61_9ZZZZ</name>
<feature type="non-terminal residue" evidence="2">
    <location>
        <position position="1"/>
    </location>
</feature>
<protein>
    <submittedName>
        <fullName evidence="2">Uncharacterized protein</fullName>
    </submittedName>
</protein>
<dbReference type="AlphaFoldDB" id="X1AH61"/>
<reference evidence="2" key="1">
    <citation type="journal article" date="2014" name="Front. Microbiol.">
        <title>High frequency of phylogenetically diverse reductive dehalogenase-homologous genes in deep subseafloor sedimentary metagenomes.</title>
        <authorList>
            <person name="Kawai M."/>
            <person name="Futagami T."/>
            <person name="Toyoda A."/>
            <person name="Takaki Y."/>
            <person name="Nishi S."/>
            <person name="Hori S."/>
            <person name="Arai W."/>
            <person name="Tsubouchi T."/>
            <person name="Morono Y."/>
            <person name="Uchiyama I."/>
            <person name="Ito T."/>
            <person name="Fujiyama A."/>
            <person name="Inagaki F."/>
            <person name="Takami H."/>
        </authorList>
    </citation>
    <scope>NUCLEOTIDE SEQUENCE</scope>
    <source>
        <strain evidence="2">Expedition CK06-06</strain>
    </source>
</reference>
<proteinExistence type="predicted"/>
<keyword evidence="1" id="KW-0472">Membrane</keyword>
<sequence length="52" mass="5622">GLNSPLEITTINSFDHSFWDLLSPSFGIIGLFLGAGLEIIGFVLSKKKLRTG</sequence>
<evidence type="ECO:0000313" key="2">
    <source>
        <dbReference type="EMBL" id="GAG59391.1"/>
    </source>
</evidence>
<feature type="transmembrane region" description="Helical" evidence="1">
    <location>
        <begin position="25"/>
        <end position="44"/>
    </location>
</feature>